<dbReference type="InterPro" id="IPR036322">
    <property type="entry name" value="WD40_repeat_dom_sf"/>
</dbReference>
<dbReference type="EMBL" id="JAABOA010000147">
    <property type="protein sequence ID" value="KAF9585629.1"/>
    <property type="molecule type" value="Genomic_DNA"/>
</dbReference>
<comment type="caution">
    <text evidence="1">The sequence shown here is derived from an EMBL/GenBank/DDBJ whole genome shotgun (WGS) entry which is preliminary data.</text>
</comment>
<gene>
    <name evidence="1" type="primary">WDR79</name>
    <name evidence="1" type="ORF">BGW38_001479</name>
</gene>
<dbReference type="GO" id="GO:0015030">
    <property type="term" value="C:Cajal body"/>
    <property type="evidence" value="ECO:0007669"/>
    <property type="project" value="TreeGrafter"/>
</dbReference>
<dbReference type="Gene3D" id="2.130.10.10">
    <property type="entry name" value="YVTN repeat-like/Quinoprotein amine dehydrogenase"/>
    <property type="match status" value="1"/>
</dbReference>
<dbReference type="InterPro" id="IPR051150">
    <property type="entry name" value="SWT21/TCAB1_mRNA_Telomere"/>
</dbReference>
<dbReference type="OrthoDB" id="239865at2759"/>
<dbReference type="InterPro" id="IPR015943">
    <property type="entry name" value="WD40/YVTN_repeat-like_dom_sf"/>
</dbReference>
<reference evidence="1" key="1">
    <citation type="journal article" date="2020" name="Fungal Divers.">
        <title>Resolving the Mortierellaceae phylogeny through synthesis of multi-gene phylogenetics and phylogenomics.</title>
        <authorList>
            <person name="Vandepol N."/>
            <person name="Liber J."/>
            <person name="Desiro A."/>
            <person name="Na H."/>
            <person name="Kennedy M."/>
            <person name="Barry K."/>
            <person name="Grigoriev I.V."/>
            <person name="Miller A.N."/>
            <person name="O'Donnell K."/>
            <person name="Stajich J.E."/>
            <person name="Bonito G."/>
        </authorList>
    </citation>
    <scope>NUCLEOTIDE SEQUENCE</scope>
    <source>
        <strain evidence="1">KOD1015</strain>
    </source>
</reference>
<evidence type="ECO:0000313" key="1">
    <source>
        <dbReference type="EMBL" id="KAF9585629.1"/>
    </source>
</evidence>
<proteinExistence type="predicted"/>
<dbReference type="Proteomes" id="UP000780801">
    <property type="component" value="Unassembled WGS sequence"/>
</dbReference>
<keyword evidence="2" id="KW-1185">Reference proteome</keyword>
<accession>A0A9P6G252</accession>
<dbReference type="SMART" id="SM00320">
    <property type="entry name" value="WD40"/>
    <property type="match status" value="3"/>
</dbReference>
<dbReference type="PANTHER" id="PTHR13211:SF0">
    <property type="entry name" value="TELOMERASE CAJAL BODY PROTEIN 1"/>
    <property type="match status" value="1"/>
</dbReference>
<dbReference type="Pfam" id="PF00400">
    <property type="entry name" value="WD40"/>
    <property type="match status" value="3"/>
</dbReference>
<dbReference type="GO" id="GO:0030576">
    <property type="term" value="P:Cajal body organization"/>
    <property type="evidence" value="ECO:0007669"/>
    <property type="project" value="TreeGrafter"/>
</dbReference>
<dbReference type="AlphaFoldDB" id="A0A9P6G252"/>
<evidence type="ECO:0000313" key="2">
    <source>
        <dbReference type="Proteomes" id="UP000780801"/>
    </source>
</evidence>
<name>A0A9P6G252_9FUNG</name>
<organism evidence="1 2">
    <name type="scientific">Lunasporangiospora selenospora</name>
    <dbReference type="NCBI Taxonomy" id="979761"/>
    <lineage>
        <taxon>Eukaryota</taxon>
        <taxon>Fungi</taxon>
        <taxon>Fungi incertae sedis</taxon>
        <taxon>Mucoromycota</taxon>
        <taxon>Mortierellomycotina</taxon>
        <taxon>Mortierellomycetes</taxon>
        <taxon>Mortierellales</taxon>
        <taxon>Mortierellaceae</taxon>
        <taxon>Lunasporangiospora</taxon>
    </lineage>
</organism>
<protein>
    <submittedName>
        <fullName evidence="1">Telomerase Cajal body protein 1</fullName>
    </submittedName>
</protein>
<dbReference type="InterPro" id="IPR001680">
    <property type="entry name" value="WD40_rpt"/>
</dbReference>
<dbReference type="PANTHER" id="PTHR13211">
    <property type="entry name" value="TELOMERASE CAJAL BODY PROTEIN 1"/>
    <property type="match status" value="1"/>
</dbReference>
<sequence length="210" mass="23376">MSRQMGGVTQVKFSPDGVYLYSASRQDPLIRCWDIRNTAQVLATVERPGETTNQRIRFDLSSNGRWLVTGDMNGDLSIFDLLNMSESTTSDGLVTRVHCHEDIVSAAVFHPNDSRLATSSGQRKYDLGPLLFDSDFGEPDKLSELEDSIVDDLGPKAAKQAGTDLVQEQEATSLTVTLENSIRIWSLPGQYVWYVNDDQQWKQTTGSVPE</sequence>
<dbReference type="SUPFAM" id="SSF50978">
    <property type="entry name" value="WD40 repeat-like"/>
    <property type="match status" value="1"/>
</dbReference>
<dbReference type="GO" id="GO:0003723">
    <property type="term" value="F:RNA binding"/>
    <property type="evidence" value="ECO:0007669"/>
    <property type="project" value="TreeGrafter"/>
</dbReference>